<proteinExistence type="inferred from homology"/>
<dbReference type="EMBL" id="CP116942">
    <property type="protein sequence ID" value="WCO65834.1"/>
    <property type="molecule type" value="Genomic_DNA"/>
</dbReference>
<evidence type="ECO:0000313" key="10">
    <source>
        <dbReference type="EMBL" id="WCO65834.1"/>
    </source>
</evidence>
<reference evidence="10" key="1">
    <citation type="submission" date="2023-01" db="EMBL/GenBank/DDBJ databases">
        <title>The diversity of Class Acidimicrobiia in South China Sea sediment environments and the proposal of Iamia marina sp. nov., a novel species of the genus Iamia.</title>
        <authorList>
            <person name="He Y."/>
            <person name="Tian X."/>
        </authorList>
    </citation>
    <scope>NUCLEOTIDE SEQUENCE</scope>
    <source>
        <strain evidence="10">DSM 19957</strain>
    </source>
</reference>
<evidence type="ECO:0000259" key="9">
    <source>
        <dbReference type="Pfam" id="PF16363"/>
    </source>
</evidence>
<dbReference type="InterPro" id="IPR036291">
    <property type="entry name" value="NAD(P)-bd_dom_sf"/>
</dbReference>
<dbReference type="InterPro" id="IPR016040">
    <property type="entry name" value="NAD(P)-bd_dom"/>
</dbReference>
<comment type="similarity">
    <text evidence="3 8">Belongs to the NAD(P)-dependent epimerase/dehydratase family. dTDP-glucose dehydratase subfamily.</text>
</comment>
<dbReference type="PANTHER" id="PTHR43000">
    <property type="entry name" value="DTDP-D-GLUCOSE 4,6-DEHYDRATASE-RELATED"/>
    <property type="match status" value="1"/>
</dbReference>
<keyword evidence="7 8" id="KW-0456">Lyase</keyword>
<feature type="domain" description="NAD(P)-binding" evidence="9">
    <location>
        <begin position="4"/>
        <end position="298"/>
    </location>
</feature>
<evidence type="ECO:0000256" key="8">
    <source>
        <dbReference type="RuleBase" id="RU004473"/>
    </source>
</evidence>
<dbReference type="Proteomes" id="UP001216390">
    <property type="component" value="Chromosome"/>
</dbReference>
<dbReference type="InterPro" id="IPR005888">
    <property type="entry name" value="dTDP_Gluc_deHydtase"/>
</dbReference>
<evidence type="ECO:0000256" key="3">
    <source>
        <dbReference type="ARBA" id="ARBA00008178"/>
    </source>
</evidence>
<keyword evidence="11" id="KW-1185">Reference proteome</keyword>
<evidence type="ECO:0000256" key="7">
    <source>
        <dbReference type="ARBA" id="ARBA00023239"/>
    </source>
</evidence>
<dbReference type="Pfam" id="PF16363">
    <property type="entry name" value="GDP_Man_Dehyd"/>
    <property type="match status" value="1"/>
</dbReference>
<dbReference type="KEGG" id="ima:PO878_15125"/>
<evidence type="ECO:0000256" key="1">
    <source>
        <dbReference type="ARBA" id="ARBA00001539"/>
    </source>
</evidence>
<dbReference type="CDD" id="cd05246">
    <property type="entry name" value="dTDP_GD_SDR_e"/>
    <property type="match status" value="1"/>
</dbReference>
<name>A0AAE9Y7N9_9ACTN</name>
<evidence type="ECO:0000256" key="6">
    <source>
        <dbReference type="ARBA" id="ARBA00023027"/>
    </source>
</evidence>
<keyword evidence="6" id="KW-0520">NAD</keyword>
<dbReference type="Gene3D" id="3.40.50.720">
    <property type="entry name" value="NAD(P)-binding Rossmann-like Domain"/>
    <property type="match status" value="1"/>
</dbReference>
<accession>A0AAE9Y7N9</accession>
<comment type="catalytic activity">
    <reaction evidence="1 8">
        <text>dTDP-alpha-D-glucose = dTDP-4-dehydro-6-deoxy-alpha-D-glucose + H2O</text>
        <dbReference type="Rhea" id="RHEA:17221"/>
        <dbReference type="ChEBI" id="CHEBI:15377"/>
        <dbReference type="ChEBI" id="CHEBI:57477"/>
        <dbReference type="ChEBI" id="CHEBI:57649"/>
        <dbReference type="EC" id="4.2.1.46"/>
    </reaction>
</comment>
<evidence type="ECO:0000313" key="11">
    <source>
        <dbReference type="Proteomes" id="UP001216390"/>
    </source>
</evidence>
<dbReference type="AlphaFoldDB" id="A0AAE9Y7N9"/>
<dbReference type="GO" id="GO:0009225">
    <property type="term" value="P:nucleotide-sugar metabolic process"/>
    <property type="evidence" value="ECO:0007669"/>
    <property type="project" value="InterPro"/>
</dbReference>
<dbReference type="Gene3D" id="3.90.25.10">
    <property type="entry name" value="UDP-galactose 4-epimerase, domain 1"/>
    <property type="match status" value="1"/>
</dbReference>
<gene>
    <name evidence="10" type="primary">rfbB</name>
    <name evidence="10" type="ORF">PO878_15125</name>
</gene>
<evidence type="ECO:0000256" key="5">
    <source>
        <dbReference type="ARBA" id="ARBA00016977"/>
    </source>
</evidence>
<comment type="cofactor">
    <cofactor evidence="2 8">
        <name>NAD(+)</name>
        <dbReference type="ChEBI" id="CHEBI:57540"/>
    </cofactor>
</comment>
<dbReference type="NCBIfam" id="TIGR01181">
    <property type="entry name" value="dTDP_gluc_dehyt"/>
    <property type="match status" value="1"/>
</dbReference>
<dbReference type="SUPFAM" id="SSF51735">
    <property type="entry name" value="NAD(P)-binding Rossmann-fold domains"/>
    <property type="match status" value="1"/>
</dbReference>
<dbReference type="GO" id="GO:0008460">
    <property type="term" value="F:dTDP-glucose 4,6-dehydratase activity"/>
    <property type="evidence" value="ECO:0007669"/>
    <property type="project" value="UniProtKB-EC"/>
</dbReference>
<dbReference type="EC" id="4.2.1.46" evidence="4 8"/>
<sequence length="321" mass="34321">MRVLVTGGAGFVGSTLVRHLLATTDDEVTVLDALTYAGSRQNLAGLDERRLRLVVGDVADRDDVRAAVAGHRAVVHLAAESHVDRSLVDPDVFVRTNCTGTNVVCDEARRAGVERFLHVSTDEVYGSVASGAVDEDAPLRPSSPYSASKAASDLIALAHHASHGLPVVVTRSSNQYGPRQFPEKLVPVAVTALLAGGDVPLYGDGLHRRDWMHVEDGCAALALVLRKGEPGRAYNVAAHEERTNAEVAAAITDSLGVGRDRVVAVADRPGHDRRYAVDTAAVEALGWHPTRAFAEGMAATVRWYADNPDWWGPRRAGLVRP</sequence>
<organism evidence="10 11">
    <name type="scientific">Iamia majanohamensis</name>
    <dbReference type="NCBI Taxonomy" id="467976"/>
    <lineage>
        <taxon>Bacteria</taxon>
        <taxon>Bacillati</taxon>
        <taxon>Actinomycetota</taxon>
        <taxon>Acidimicrobiia</taxon>
        <taxon>Acidimicrobiales</taxon>
        <taxon>Iamiaceae</taxon>
        <taxon>Iamia</taxon>
    </lineage>
</organism>
<evidence type="ECO:0000256" key="4">
    <source>
        <dbReference type="ARBA" id="ARBA00011990"/>
    </source>
</evidence>
<evidence type="ECO:0000256" key="2">
    <source>
        <dbReference type="ARBA" id="ARBA00001911"/>
    </source>
</evidence>
<dbReference type="RefSeq" id="WP_272735360.1">
    <property type="nucleotide sequence ID" value="NZ_CP116942.1"/>
</dbReference>
<protein>
    <recommendedName>
        <fullName evidence="5 8">dTDP-glucose 4,6-dehydratase</fullName>
        <ecNumber evidence="4 8">4.2.1.46</ecNumber>
    </recommendedName>
</protein>